<dbReference type="InterPro" id="IPR021263">
    <property type="entry name" value="DUF2840"/>
</dbReference>
<dbReference type="RefSeq" id="WP_390260160.1">
    <property type="nucleotide sequence ID" value="NZ_JBHUGH010000004.1"/>
</dbReference>
<dbReference type="EMBL" id="JBHUGH010000004">
    <property type="protein sequence ID" value="MFD1911841.1"/>
    <property type="molecule type" value="Genomic_DNA"/>
</dbReference>
<dbReference type="Proteomes" id="UP001597353">
    <property type="component" value="Unassembled WGS sequence"/>
</dbReference>
<reference evidence="2" key="1">
    <citation type="journal article" date="2019" name="Int. J. Syst. Evol. Microbiol.">
        <title>The Global Catalogue of Microorganisms (GCM) 10K type strain sequencing project: providing services to taxonomists for standard genome sequencing and annotation.</title>
        <authorList>
            <consortium name="The Broad Institute Genomics Platform"/>
            <consortium name="The Broad Institute Genome Sequencing Center for Infectious Disease"/>
            <person name="Wu L."/>
            <person name="Ma J."/>
        </authorList>
    </citation>
    <scope>NUCLEOTIDE SEQUENCE [LARGE SCALE GENOMIC DNA]</scope>
    <source>
        <strain evidence="2">CGMCC 4.7242</strain>
    </source>
</reference>
<organism evidence="1 2">
    <name type="scientific">Halodurantibacterium flavum</name>
    <dbReference type="NCBI Taxonomy" id="1382802"/>
    <lineage>
        <taxon>Bacteria</taxon>
        <taxon>Pseudomonadati</taxon>
        <taxon>Pseudomonadota</taxon>
        <taxon>Alphaproteobacteria</taxon>
        <taxon>Rhodobacterales</taxon>
        <taxon>Paracoccaceae</taxon>
        <taxon>Halodurantibacterium</taxon>
    </lineage>
</organism>
<accession>A0ABW4S2X0</accession>
<name>A0ABW4S2X0_9RHOB</name>
<proteinExistence type="predicted"/>
<evidence type="ECO:0000313" key="2">
    <source>
        <dbReference type="Proteomes" id="UP001597353"/>
    </source>
</evidence>
<sequence length="172" mass="19912">MNGFPDRRMGGHPLPNDAPPFTTLVHLTWVEGRIEHWIRFGKKSFERVLDRHSRLVGFAPGNIFALVRWASNDYGTVISRIDILRAIDRAEPFQKLPFVRPGGELLLKLEGWPKVERVLQLIDAIEALRIDPVQAAPDYWRHVHNRLTVGAEPRVYTRDQHRAWLARRSILS</sequence>
<keyword evidence="2" id="KW-1185">Reference proteome</keyword>
<gene>
    <name evidence="1" type="ORF">ACFSGJ_06380</name>
</gene>
<protein>
    <submittedName>
        <fullName evidence="1">DUF2840 domain-containing protein</fullName>
    </submittedName>
</protein>
<comment type="caution">
    <text evidence="1">The sequence shown here is derived from an EMBL/GenBank/DDBJ whole genome shotgun (WGS) entry which is preliminary data.</text>
</comment>
<dbReference type="Pfam" id="PF11000">
    <property type="entry name" value="DUF2840"/>
    <property type="match status" value="1"/>
</dbReference>
<evidence type="ECO:0000313" key="1">
    <source>
        <dbReference type="EMBL" id="MFD1911841.1"/>
    </source>
</evidence>